<dbReference type="Pfam" id="PF10734">
    <property type="entry name" value="DUF2523"/>
    <property type="match status" value="1"/>
</dbReference>
<dbReference type="InterPro" id="IPR019670">
    <property type="entry name" value="DUF2523"/>
</dbReference>
<sequence length="133" mass="15168">MNKSLLFILFAFPALALADTYTGEAGEMQMTADFITQFWEFFESDVPDFTKRMLAYIFEKAVVVKLYIELETMKLAWSVAKQILANLEIASKITSLANALPQDIRAAIVDMRLFDALNIVINAVLTRFIMRFL</sequence>
<feature type="signal peptide" evidence="1">
    <location>
        <begin position="1"/>
        <end position="18"/>
    </location>
</feature>
<keyword evidence="1" id="KW-0732">Signal</keyword>
<dbReference type="RefSeq" id="WP_138547276.1">
    <property type="nucleotide sequence ID" value="NZ_PNCG01000002.1"/>
</dbReference>
<dbReference type="Proteomes" id="UP000305874">
    <property type="component" value="Unassembled WGS sequence"/>
</dbReference>
<protein>
    <submittedName>
        <fullName evidence="2">DUF2523 domain-containing protein</fullName>
    </submittedName>
</protein>
<name>A0A5S3Z8Z9_9GAMM</name>
<gene>
    <name evidence="2" type="ORF">CWC05_02610</name>
</gene>
<comment type="caution">
    <text evidence="2">The sequence shown here is derived from an EMBL/GenBank/DDBJ whole genome shotgun (WGS) entry which is preliminary data.</text>
</comment>
<dbReference type="AlphaFoldDB" id="A0A5S3Z8Z9"/>
<proteinExistence type="predicted"/>
<evidence type="ECO:0000256" key="1">
    <source>
        <dbReference type="SAM" id="SignalP"/>
    </source>
</evidence>
<dbReference type="EMBL" id="PNCG01000002">
    <property type="protein sequence ID" value="TMP88345.1"/>
    <property type="molecule type" value="Genomic_DNA"/>
</dbReference>
<reference evidence="3" key="2">
    <citation type="submission" date="2019-06" db="EMBL/GenBank/DDBJ databases">
        <title>Co-occurence of chitin degradation, pigmentation and bioactivity in marine Pseudoalteromonas.</title>
        <authorList>
            <person name="Sonnenschein E.C."/>
            <person name="Bech P.K."/>
        </authorList>
    </citation>
    <scope>NUCLEOTIDE SEQUENCE [LARGE SCALE GENOMIC DNA]</scope>
    <source>
        <strain evidence="3">S2897</strain>
    </source>
</reference>
<reference evidence="2 3" key="1">
    <citation type="submission" date="2017-12" db="EMBL/GenBank/DDBJ databases">
        <authorList>
            <person name="Paulsen S."/>
            <person name="Gram L.K."/>
        </authorList>
    </citation>
    <scope>NUCLEOTIDE SEQUENCE [LARGE SCALE GENOMIC DNA]</scope>
    <source>
        <strain evidence="2 3">S2897</strain>
    </source>
</reference>
<accession>A0A5S3Z8Z9</accession>
<evidence type="ECO:0000313" key="2">
    <source>
        <dbReference type="EMBL" id="TMP88345.1"/>
    </source>
</evidence>
<organism evidence="2 3">
    <name type="scientific">Pseudoalteromonas ruthenica</name>
    <dbReference type="NCBI Taxonomy" id="151081"/>
    <lineage>
        <taxon>Bacteria</taxon>
        <taxon>Pseudomonadati</taxon>
        <taxon>Pseudomonadota</taxon>
        <taxon>Gammaproteobacteria</taxon>
        <taxon>Alteromonadales</taxon>
        <taxon>Pseudoalteromonadaceae</taxon>
        <taxon>Pseudoalteromonas</taxon>
    </lineage>
</organism>
<evidence type="ECO:0000313" key="3">
    <source>
        <dbReference type="Proteomes" id="UP000305874"/>
    </source>
</evidence>
<feature type="chain" id="PRO_5024359323" evidence="1">
    <location>
        <begin position="19"/>
        <end position="133"/>
    </location>
</feature>